<protein>
    <submittedName>
        <fullName evidence="5">TetR/AcrR family transcriptional regulator</fullName>
    </submittedName>
</protein>
<organism evidence="5 7">
    <name type="scientific">Dietzia maris</name>
    <dbReference type="NCBI Taxonomy" id="37915"/>
    <lineage>
        <taxon>Bacteria</taxon>
        <taxon>Bacillati</taxon>
        <taxon>Actinomycetota</taxon>
        <taxon>Actinomycetes</taxon>
        <taxon>Mycobacteriales</taxon>
        <taxon>Dietziaceae</taxon>
        <taxon>Dietzia</taxon>
    </lineage>
</organism>
<dbReference type="PANTHER" id="PTHR47752">
    <property type="entry name" value="HTH-TYPE TRANSCRIPTIONAL REPRESSOR FABR"/>
    <property type="match status" value="1"/>
</dbReference>
<evidence type="ECO:0000313" key="6">
    <source>
        <dbReference type="Proteomes" id="UP001172702"/>
    </source>
</evidence>
<feature type="DNA-binding region" description="H-T-H motif" evidence="2">
    <location>
        <begin position="38"/>
        <end position="57"/>
    </location>
</feature>
<dbReference type="RefSeq" id="WP_187353754.1">
    <property type="nucleotide sequence ID" value="NZ_JAUHTB010000014.1"/>
</dbReference>
<evidence type="ECO:0000259" key="3">
    <source>
        <dbReference type="PROSITE" id="PS50977"/>
    </source>
</evidence>
<dbReference type="Proteomes" id="UP001185873">
    <property type="component" value="Unassembled WGS sequence"/>
</dbReference>
<dbReference type="InterPro" id="IPR009057">
    <property type="entry name" value="Homeodomain-like_sf"/>
</dbReference>
<accession>A0AAE4R122</accession>
<evidence type="ECO:0000256" key="2">
    <source>
        <dbReference type="PROSITE-ProRule" id="PRU00335"/>
    </source>
</evidence>
<keyword evidence="1 2" id="KW-0238">DNA-binding</keyword>
<dbReference type="EMBL" id="JAWLKJ010000005">
    <property type="protein sequence ID" value="MDV6300843.1"/>
    <property type="molecule type" value="Genomic_DNA"/>
</dbReference>
<evidence type="ECO:0000313" key="5">
    <source>
        <dbReference type="EMBL" id="MDV6300843.1"/>
    </source>
</evidence>
<gene>
    <name evidence="4" type="ORF">QYF62_11830</name>
    <name evidence="5" type="ORF">R3P82_17165</name>
</gene>
<dbReference type="SUPFAM" id="SSF46689">
    <property type="entry name" value="Homeodomain-like"/>
    <property type="match status" value="1"/>
</dbReference>
<evidence type="ECO:0000313" key="7">
    <source>
        <dbReference type="Proteomes" id="UP001185873"/>
    </source>
</evidence>
<feature type="domain" description="HTH tetR-type" evidence="3">
    <location>
        <begin position="15"/>
        <end position="75"/>
    </location>
</feature>
<dbReference type="InterPro" id="IPR050692">
    <property type="entry name" value="HTH_transcr_repressor_FabR"/>
</dbReference>
<reference evidence="5" key="2">
    <citation type="submission" date="2023-10" db="EMBL/GenBank/DDBJ databases">
        <title>Development of a sustainable strategy for remediation of hydrocarbon-contaminated territories based on the waste exchange concept.</title>
        <authorList>
            <person name="Krivoruchko A."/>
        </authorList>
    </citation>
    <scope>NUCLEOTIDE SEQUENCE</scope>
    <source>
        <strain evidence="5">IEGM 1175</strain>
    </source>
</reference>
<name>A0AAE4R122_9ACTN</name>
<keyword evidence="6" id="KW-1185">Reference proteome</keyword>
<dbReference type="Gene3D" id="1.10.10.60">
    <property type="entry name" value="Homeodomain-like"/>
    <property type="match status" value="1"/>
</dbReference>
<dbReference type="PROSITE" id="PS50977">
    <property type="entry name" value="HTH_TETR_2"/>
    <property type="match status" value="1"/>
</dbReference>
<dbReference type="EMBL" id="JAUHTB010000014">
    <property type="protein sequence ID" value="MDN4506743.1"/>
    <property type="molecule type" value="Genomic_DNA"/>
</dbReference>
<dbReference type="Gene3D" id="1.10.357.10">
    <property type="entry name" value="Tetracycline Repressor, domain 2"/>
    <property type="match status" value="1"/>
</dbReference>
<dbReference type="PANTHER" id="PTHR47752:SF1">
    <property type="entry name" value="HTH-TYPE TRANSCRIPTIONAL REPRESSOR FABR"/>
    <property type="match status" value="1"/>
</dbReference>
<evidence type="ECO:0000256" key="1">
    <source>
        <dbReference type="ARBA" id="ARBA00023125"/>
    </source>
</evidence>
<dbReference type="AlphaFoldDB" id="A0AAE4R122"/>
<reference evidence="4 6" key="1">
    <citation type="submission" date="2023-07" db="EMBL/GenBank/DDBJ databases">
        <title>Strategy for survival of the halotoleranting strain Dietzia MX2 from the Yakshinskoe mineral salts deposit.</title>
        <authorList>
            <person name="Kharitonova M.A."/>
            <person name="Kupriyanova-Ashina F.G."/>
            <person name="Shakirov T.R."/>
            <person name="Vafina M.S."/>
            <person name="Ilinskaya O.N."/>
        </authorList>
    </citation>
    <scope>NUCLEOTIDE SEQUENCE [LARGE SCALE GENOMIC DNA]</scope>
    <source>
        <strain evidence="4 6">MX2</strain>
    </source>
</reference>
<dbReference type="InterPro" id="IPR001647">
    <property type="entry name" value="HTH_TetR"/>
</dbReference>
<proteinExistence type="predicted"/>
<dbReference type="Pfam" id="PF00440">
    <property type="entry name" value="TetR_N"/>
    <property type="match status" value="1"/>
</dbReference>
<sequence>MANVTTPRTRAEQKRHTRALIVEAGRNGVATRGFTGLVVRELAREVGIVPTAFYRHFESVDDLASELASGAADALGTFIDELISTATDDPATDWPRLASAAATRDPQTWAMLARGLVDTAHPDHRILAAAVDSARRRLGITLGRLETLSGADDTSIDIAADLVVVVLLRALVEMADDSDARTTVDECAGRLRVILAGAGAVS</sequence>
<dbReference type="Proteomes" id="UP001172702">
    <property type="component" value="Unassembled WGS sequence"/>
</dbReference>
<dbReference type="GO" id="GO:0003677">
    <property type="term" value="F:DNA binding"/>
    <property type="evidence" value="ECO:0007669"/>
    <property type="project" value="UniProtKB-UniRule"/>
</dbReference>
<evidence type="ECO:0000313" key="4">
    <source>
        <dbReference type="EMBL" id="MDN4506743.1"/>
    </source>
</evidence>
<comment type="caution">
    <text evidence="5">The sequence shown here is derived from an EMBL/GenBank/DDBJ whole genome shotgun (WGS) entry which is preliminary data.</text>
</comment>